<dbReference type="EMBL" id="BATJ01000001">
    <property type="protein sequence ID" value="GAD65554.1"/>
    <property type="molecule type" value="Genomic_DNA"/>
</dbReference>
<accession>U3B6S3</accession>
<comment type="caution">
    <text evidence="1">The sequence shown here is derived from an EMBL/GenBank/DDBJ whole genome shotgun (WGS) entry which is preliminary data.</text>
</comment>
<reference evidence="1 2" key="1">
    <citation type="submission" date="2013-09" db="EMBL/GenBank/DDBJ databases">
        <title>Whole genome shotgun sequence of Vibrio proteolyticus NBRC 13287.</title>
        <authorList>
            <person name="Isaki S."/>
            <person name="Hosoyama A."/>
            <person name="Numata M."/>
            <person name="Hashimoto M."/>
            <person name="Hosoyama Y."/>
            <person name="Tsuchikane K."/>
            <person name="Noguchi M."/>
            <person name="Hirakata S."/>
            <person name="Ichikawa N."/>
            <person name="Ohji S."/>
            <person name="Yamazoe A."/>
            <person name="Fujita N."/>
        </authorList>
    </citation>
    <scope>NUCLEOTIDE SEQUENCE [LARGE SCALE GENOMIC DNA]</scope>
    <source>
        <strain evidence="1 2">NBRC 13287</strain>
    </source>
</reference>
<protein>
    <recommendedName>
        <fullName evidence="3">Transposase</fullName>
    </recommendedName>
</protein>
<dbReference type="Proteomes" id="UP000016570">
    <property type="component" value="Unassembled WGS sequence"/>
</dbReference>
<dbReference type="eggNOG" id="COG4748">
    <property type="taxonomic scope" value="Bacteria"/>
</dbReference>
<keyword evidence="2" id="KW-1185">Reference proteome</keyword>
<dbReference type="STRING" id="1219065.VPR01S_01_03270"/>
<evidence type="ECO:0000313" key="1">
    <source>
        <dbReference type="EMBL" id="GAD65554.1"/>
    </source>
</evidence>
<dbReference type="AlphaFoldDB" id="U3B6S3"/>
<name>U3B6S3_VIBPR</name>
<proteinExistence type="predicted"/>
<gene>
    <name evidence="1" type="ORF">VPR01S_01_03270</name>
</gene>
<evidence type="ECO:0000313" key="2">
    <source>
        <dbReference type="Proteomes" id="UP000016570"/>
    </source>
</evidence>
<sequence length="55" mass="6453">MSSIRKPLGRLWVNTKQKYIGIFDESKSETRYLIECIDDTINYSELLKKTLVLSD</sequence>
<evidence type="ECO:0008006" key="3">
    <source>
        <dbReference type="Google" id="ProtNLM"/>
    </source>
</evidence>
<organism evidence="1 2">
    <name type="scientific">Vibrio proteolyticus NBRC 13287</name>
    <dbReference type="NCBI Taxonomy" id="1219065"/>
    <lineage>
        <taxon>Bacteria</taxon>
        <taxon>Pseudomonadati</taxon>
        <taxon>Pseudomonadota</taxon>
        <taxon>Gammaproteobacteria</taxon>
        <taxon>Vibrionales</taxon>
        <taxon>Vibrionaceae</taxon>
        <taxon>Vibrio</taxon>
    </lineage>
</organism>